<evidence type="ECO:0000256" key="7">
    <source>
        <dbReference type="ARBA" id="ARBA00023204"/>
    </source>
</evidence>
<evidence type="ECO:0000256" key="9">
    <source>
        <dbReference type="PIRSR" id="PIRSR610347-1"/>
    </source>
</evidence>
<dbReference type="PANTHER" id="PTHR12415">
    <property type="entry name" value="TYROSYL-DNA PHOSPHODIESTERASE 1"/>
    <property type="match status" value="1"/>
</dbReference>
<reference evidence="13" key="1">
    <citation type="submission" date="2021-11" db="EMBL/GenBank/DDBJ databases">
        <authorList>
            <consortium name="Genoscope - CEA"/>
            <person name="William W."/>
        </authorList>
    </citation>
    <scope>NUCLEOTIDE SEQUENCE</scope>
</reference>
<evidence type="ECO:0000313" key="13">
    <source>
        <dbReference type="EMBL" id="CAH0366895.1"/>
    </source>
</evidence>
<evidence type="ECO:0000256" key="4">
    <source>
        <dbReference type="ARBA" id="ARBA00022763"/>
    </source>
</evidence>
<evidence type="ECO:0000256" key="11">
    <source>
        <dbReference type="PIRSR" id="PIRSR610347-3"/>
    </source>
</evidence>
<protein>
    <recommendedName>
        <fullName evidence="15">Tyrosyl-DNA phosphodiesterase 1</fullName>
    </recommendedName>
</protein>
<dbReference type="SUPFAM" id="SSF56024">
    <property type="entry name" value="Phospholipase D/nuclease"/>
    <property type="match status" value="2"/>
</dbReference>
<feature type="site" description="Interaction with DNA" evidence="11">
    <location>
        <position position="465"/>
    </location>
</feature>
<feature type="binding site" evidence="10">
    <location>
        <position position="203"/>
    </location>
    <ligand>
        <name>substrate</name>
    </ligand>
</feature>
<keyword evidence="14" id="KW-1185">Reference proteome</keyword>
<feature type="active site" description="Nucleophile" evidence="9">
    <location>
        <position position="201"/>
    </location>
</feature>
<keyword evidence="5" id="KW-0378">Hydrolase</keyword>
<evidence type="ECO:0000256" key="2">
    <source>
        <dbReference type="ARBA" id="ARBA00010205"/>
    </source>
</evidence>
<evidence type="ECO:0000256" key="8">
    <source>
        <dbReference type="ARBA" id="ARBA00023242"/>
    </source>
</evidence>
<feature type="active site" description="Proton donor/acceptor" evidence="9">
    <location>
        <position position="440"/>
    </location>
</feature>
<keyword evidence="7" id="KW-0234">DNA repair</keyword>
<dbReference type="GO" id="GO:0003697">
    <property type="term" value="F:single-stranded DNA binding"/>
    <property type="evidence" value="ECO:0007669"/>
    <property type="project" value="TreeGrafter"/>
</dbReference>
<keyword evidence="4" id="KW-0227">DNA damage</keyword>
<dbReference type="GO" id="GO:0017005">
    <property type="term" value="F:3'-tyrosyl-DNA phosphodiesterase activity"/>
    <property type="evidence" value="ECO:0007669"/>
    <property type="project" value="TreeGrafter"/>
</dbReference>
<sequence>METPSEPHPKKPCTVDLRGGEESDDSSVVFTGSAPAPPAPAPPAKSIKVMKEAIRAAGLGTSDLLERSHVEERYEQALARLEEADKAPSAAPATSSNGYAWQPLLTRAIGGADSPGNRCALSFADVMAGSPLWAVVSNFQINGHTFKKYCSPLLSVERLIVFHGCARSARDLRSCAPNATIYDMTPKKLSFGFKNDYGCHHSKAFLIGFDDSLRVAIHTANIISCDINNKTQGIWMQNFPIKKAGAPATSDFEEQLVKYFLSLQKHAARMPQSWMGLGAAFGGDEQLTIAQALRKFDFSGAKARLVASTPGYHSGADLHSFGANRVAALLANEGDAAAQKPTDKIYCQFSSLSSPTKPLAVLKAAFHAPKRLCPSPPEVDLSIVWPTAAEVCASVEGYGAGGALPSAQKNVDKAPREMLCRWTKDGSSDFVTARRRAMPHIKTWTRVSGDGSTVRWSVLTSANLSGGAWGNVRDGGRTLFIMHWELGVLVTPSILGAPLRTTQGSEGAIVPLPFPCPPRPYAQGDVPFSWEARYETPDRWGKHGTR</sequence>
<dbReference type="OrthoDB" id="47785at2759"/>
<dbReference type="EMBL" id="CAKKNE010000001">
    <property type="protein sequence ID" value="CAH0366895.1"/>
    <property type="molecule type" value="Genomic_DNA"/>
</dbReference>
<proteinExistence type="inferred from homology"/>
<comment type="similarity">
    <text evidence="2">Belongs to the tyrosyl-DNA phosphodiesterase family.</text>
</comment>
<dbReference type="CDD" id="cd09122">
    <property type="entry name" value="PLDc_Tdp1_1"/>
    <property type="match status" value="1"/>
</dbReference>
<evidence type="ECO:0000256" key="10">
    <source>
        <dbReference type="PIRSR" id="PIRSR610347-2"/>
    </source>
</evidence>
<comment type="caution">
    <text evidence="13">The sequence shown here is derived from an EMBL/GenBank/DDBJ whole genome shotgun (WGS) entry which is preliminary data.</text>
</comment>
<keyword evidence="6" id="KW-0269">Exonuclease</keyword>
<evidence type="ECO:0000256" key="3">
    <source>
        <dbReference type="ARBA" id="ARBA00022722"/>
    </source>
</evidence>
<keyword evidence="3" id="KW-0540">Nuclease</keyword>
<evidence type="ECO:0008006" key="15">
    <source>
        <dbReference type="Google" id="ProtNLM"/>
    </source>
</evidence>
<dbReference type="GO" id="GO:0005634">
    <property type="term" value="C:nucleus"/>
    <property type="evidence" value="ECO:0007669"/>
    <property type="project" value="UniProtKB-SubCell"/>
</dbReference>
<dbReference type="AlphaFoldDB" id="A0A8J2WV59"/>
<gene>
    <name evidence="13" type="ORF">PECAL_1P34090</name>
</gene>
<dbReference type="GO" id="GO:0003690">
    <property type="term" value="F:double-stranded DNA binding"/>
    <property type="evidence" value="ECO:0007669"/>
    <property type="project" value="TreeGrafter"/>
</dbReference>
<dbReference type="PANTHER" id="PTHR12415:SF0">
    <property type="entry name" value="TYROSYL-DNA PHOSPHODIESTERASE 1"/>
    <property type="match status" value="1"/>
</dbReference>
<dbReference type="Proteomes" id="UP000789595">
    <property type="component" value="Unassembled WGS sequence"/>
</dbReference>
<dbReference type="GO" id="GO:0004527">
    <property type="term" value="F:exonuclease activity"/>
    <property type="evidence" value="ECO:0007669"/>
    <property type="project" value="UniProtKB-KW"/>
</dbReference>
<accession>A0A8J2WV59</accession>
<evidence type="ECO:0000256" key="12">
    <source>
        <dbReference type="SAM" id="MobiDB-lite"/>
    </source>
</evidence>
<dbReference type="GO" id="GO:0006281">
    <property type="term" value="P:DNA repair"/>
    <property type="evidence" value="ECO:0007669"/>
    <property type="project" value="UniProtKB-KW"/>
</dbReference>
<evidence type="ECO:0000313" key="14">
    <source>
        <dbReference type="Proteomes" id="UP000789595"/>
    </source>
</evidence>
<name>A0A8J2WV59_9STRA</name>
<evidence type="ECO:0000256" key="5">
    <source>
        <dbReference type="ARBA" id="ARBA00022801"/>
    </source>
</evidence>
<keyword evidence="8" id="KW-0539">Nucleus</keyword>
<dbReference type="Gene3D" id="3.30.870.10">
    <property type="entry name" value="Endonuclease Chain A"/>
    <property type="match status" value="2"/>
</dbReference>
<comment type="subcellular location">
    <subcellularLocation>
        <location evidence="1">Nucleus</location>
    </subcellularLocation>
</comment>
<organism evidence="13 14">
    <name type="scientific">Pelagomonas calceolata</name>
    <dbReference type="NCBI Taxonomy" id="35677"/>
    <lineage>
        <taxon>Eukaryota</taxon>
        <taxon>Sar</taxon>
        <taxon>Stramenopiles</taxon>
        <taxon>Ochrophyta</taxon>
        <taxon>Pelagophyceae</taxon>
        <taxon>Pelagomonadales</taxon>
        <taxon>Pelagomonadaceae</taxon>
        <taxon>Pelagomonas</taxon>
    </lineage>
</organism>
<feature type="binding site" evidence="10">
    <location>
        <position position="442"/>
    </location>
    <ligand>
        <name>substrate</name>
    </ligand>
</feature>
<evidence type="ECO:0000256" key="6">
    <source>
        <dbReference type="ARBA" id="ARBA00022839"/>
    </source>
</evidence>
<feature type="region of interest" description="Disordered" evidence="12">
    <location>
        <begin position="1"/>
        <end position="44"/>
    </location>
</feature>
<dbReference type="Pfam" id="PF06087">
    <property type="entry name" value="Tyr-DNA_phospho"/>
    <property type="match status" value="1"/>
</dbReference>
<dbReference type="InterPro" id="IPR010347">
    <property type="entry name" value="Tdp1"/>
</dbReference>
<evidence type="ECO:0000256" key="1">
    <source>
        <dbReference type="ARBA" id="ARBA00004123"/>
    </source>
</evidence>